<proteinExistence type="predicted"/>
<protein>
    <submittedName>
        <fullName evidence="2">Uncharacterized protein</fullName>
    </submittedName>
</protein>
<evidence type="ECO:0000313" key="3">
    <source>
        <dbReference type="Proteomes" id="UP001218638"/>
    </source>
</evidence>
<sequence length="81" mass="9162">MNRLFRMTSIGIGATLLMSAAVNFVAIEKLFDASVEHQLGMTKADMRWLYYGFATFGLLFVLLGALWPRRNTAKPPPTLRR</sequence>
<feature type="transmembrane region" description="Helical" evidence="1">
    <location>
        <begin position="48"/>
        <end position="67"/>
    </location>
</feature>
<dbReference type="RefSeq" id="WP_330932320.1">
    <property type="nucleotide sequence ID" value="NZ_CP119075.1"/>
</dbReference>
<gene>
    <name evidence="2" type="ORF">PXH66_08545</name>
</gene>
<accession>A0AAF0I339</accession>
<dbReference type="Proteomes" id="UP001218638">
    <property type="component" value="Chromosome"/>
</dbReference>
<evidence type="ECO:0000256" key="1">
    <source>
        <dbReference type="SAM" id="Phobius"/>
    </source>
</evidence>
<name>A0AAF0I339_9BACT</name>
<keyword evidence="1" id="KW-1133">Transmembrane helix</keyword>
<keyword evidence="1" id="KW-0812">Transmembrane</keyword>
<dbReference type="AlphaFoldDB" id="A0AAF0I339"/>
<organism evidence="2 3">
    <name type="scientific">Synoicihabitans lomoniglobus</name>
    <dbReference type="NCBI Taxonomy" id="2909285"/>
    <lineage>
        <taxon>Bacteria</taxon>
        <taxon>Pseudomonadati</taxon>
        <taxon>Verrucomicrobiota</taxon>
        <taxon>Opitutia</taxon>
        <taxon>Opitutales</taxon>
        <taxon>Opitutaceae</taxon>
        <taxon>Synoicihabitans</taxon>
    </lineage>
</organism>
<reference evidence="2" key="1">
    <citation type="submission" date="2023-03" db="EMBL/GenBank/DDBJ databases">
        <title>Lomoglobus Profundus gen. nov., sp. nov., a novel member of the phylum Verrucomicrobia, isolated from deep-marine sediment of South China Sea.</title>
        <authorList>
            <person name="Ahmad T."/>
            <person name="Ishaq S.E."/>
            <person name="Wang F."/>
        </authorList>
    </citation>
    <scope>NUCLEOTIDE SEQUENCE</scope>
    <source>
        <strain evidence="2">LMO-M01</strain>
    </source>
</reference>
<dbReference type="KEGG" id="slom:PXH66_08545"/>
<evidence type="ECO:0000313" key="2">
    <source>
        <dbReference type="EMBL" id="WED66897.1"/>
    </source>
</evidence>
<keyword evidence="3" id="KW-1185">Reference proteome</keyword>
<keyword evidence="1" id="KW-0472">Membrane</keyword>
<dbReference type="EMBL" id="CP119075">
    <property type="protein sequence ID" value="WED66897.1"/>
    <property type="molecule type" value="Genomic_DNA"/>
</dbReference>